<feature type="compositionally biased region" description="Basic residues" evidence="1">
    <location>
        <begin position="46"/>
        <end position="60"/>
    </location>
</feature>
<reference evidence="3" key="1">
    <citation type="submission" date="2022-03" db="EMBL/GenBank/DDBJ databases">
        <authorList>
            <person name="Sayadi A."/>
        </authorList>
    </citation>
    <scope>NUCLEOTIDE SEQUENCE</scope>
</reference>
<dbReference type="Proteomes" id="UP001152888">
    <property type="component" value="Unassembled WGS sequence"/>
</dbReference>
<feature type="transmembrane region" description="Helical" evidence="2">
    <location>
        <begin position="538"/>
        <end position="561"/>
    </location>
</feature>
<dbReference type="PANTHER" id="PTHR12444:SF9">
    <property type="entry name" value="AGAP013133-PA"/>
    <property type="match status" value="1"/>
</dbReference>
<comment type="caution">
    <text evidence="3">The sequence shown here is derived from an EMBL/GenBank/DDBJ whole genome shotgun (WGS) entry which is preliminary data.</text>
</comment>
<dbReference type="EMBL" id="CAKOFQ010007021">
    <property type="protein sequence ID" value="CAH1987600.1"/>
    <property type="molecule type" value="Genomic_DNA"/>
</dbReference>
<feature type="transmembrane region" description="Helical" evidence="2">
    <location>
        <begin position="581"/>
        <end position="600"/>
    </location>
</feature>
<dbReference type="GO" id="GO:0005886">
    <property type="term" value="C:plasma membrane"/>
    <property type="evidence" value="ECO:0007669"/>
    <property type="project" value="TreeGrafter"/>
</dbReference>
<sequence>MAKRSNQDNENRDDMNNEEGKNIELADSHSDATTFYSSDTEDYTRKPHVPQKKSGRKLPKHLAPIKEKLSTAKVTAYSSTDKHITLAQDVESKYNTNVGDQEEKKDVNVKAAESTTSARSDVTLLSEDINIRVSASRLEEVKFKKPLLRKLKKLLHIRPIMTDLEFNDLTERLYKCCLKSIKDLHELHLRRHIGLEILEDLSMRGNRTFLTFSHVIHITWSIMSCMHHFQLRLKSGALPIIFWIRKKQYERCMQLFDRFVRQLDNDLQRVVLNSIIIFYKEGKLWEVEFACKDMFIIIMEVHQHPEECIEDMLHTIETATCYNMYEAKQLTQVLFDILKTVKWRKMSKHLMKKFLSMYKCSILAKPEDPFNYGPLKMGLDLCLMNIITNFRKKELIQMFSLLTSRLSSLQNEEDVIFNLGNLASYTARKFRLKTNRPFSPRGITPYLIQLLEVGKPNKLFFMAMRIWLHLLDTHEISQKRLTARIYFQNCNYDIPRLKCHKGDKQYFKSLRQFFYHIAIIACTYARDRRSLEECHKQIALIMIQVPTGYTASCYIAVAMALQDYGFQVTQEDLVRSHHMHAFVISILTFVCHIFAAPVLYDYVHSVLQRRASSAPHLNPPFRTSYVYAPHHVLWNSPDLFFEDWDVRYGLWRCFKTKKPFRFSIVADDE</sequence>
<keyword evidence="2" id="KW-0472">Membrane</keyword>
<evidence type="ECO:0000313" key="3">
    <source>
        <dbReference type="EMBL" id="CAH1987600.1"/>
    </source>
</evidence>
<keyword evidence="2" id="KW-0812">Transmembrane</keyword>
<keyword evidence="4" id="KW-1185">Reference proteome</keyword>
<gene>
    <name evidence="3" type="ORF">ACAOBT_LOCUS17943</name>
</gene>
<protein>
    <submittedName>
        <fullName evidence="3">Uncharacterized protein</fullName>
    </submittedName>
</protein>
<dbReference type="PANTHER" id="PTHR12444">
    <property type="entry name" value="PROTEIN EFR3 HOMOLOG CMP44E"/>
    <property type="match status" value="1"/>
</dbReference>
<dbReference type="GO" id="GO:0072659">
    <property type="term" value="P:protein localization to plasma membrane"/>
    <property type="evidence" value="ECO:0007669"/>
    <property type="project" value="TreeGrafter"/>
</dbReference>
<keyword evidence="2" id="KW-1133">Transmembrane helix</keyword>
<dbReference type="OrthoDB" id="7765283at2759"/>
<dbReference type="InterPro" id="IPR051851">
    <property type="entry name" value="EFR3_Homologs"/>
</dbReference>
<accession>A0A9P0L3A2</accession>
<dbReference type="AlphaFoldDB" id="A0A9P0L3A2"/>
<name>A0A9P0L3A2_ACAOB</name>
<organism evidence="3 4">
    <name type="scientific">Acanthoscelides obtectus</name>
    <name type="common">Bean weevil</name>
    <name type="synonym">Bruchus obtectus</name>
    <dbReference type="NCBI Taxonomy" id="200917"/>
    <lineage>
        <taxon>Eukaryota</taxon>
        <taxon>Metazoa</taxon>
        <taxon>Ecdysozoa</taxon>
        <taxon>Arthropoda</taxon>
        <taxon>Hexapoda</taxon>
        <taxon>Insecta</taxon>
        <taxon>Pterygota</taxon>
        <taxon>Neoptera</taxon>
        <taxon>Endopterygota</taxon>
        <taxon>Coleoptera</taxon>
        <taxon>Polyphaga</taxon>
        <taxon>Cucujiformia</taxon>
        <taxon>Chrysomeloidea</taxon>
        <taxon>Chrysomelidae</taxon>
        <taxon>Bruchinae</taxon>
        <taxon>Bruchini</taxon>
        <taxon>Acanthoscelides</taxon>
    </lineage>
</organism>
<feature type="compositionally biased region" description="Basic and acidic residues" evidence="1">
    <location>
        <begin position="1"/>
        <end position="30"/>
    </location>
</feature>
<feature type="region of interest" description="Disordered" evidence="1">
    <location>
        <begin position="1"/>
        <end position="65"/>
    </location>
</feature>
<evidence type="ECO:0000256" key="2">
    <source>
        <dbReference type="SAM" id="Phobius"/>
    </source>
</evidence>
<evidence type="ECO:0000313" key="4">
    <source>
        <dbReference type="Proteomes" id="UP001152888"/>
    </source>
</evidence>
<evidence type="ECO:0000256" key="1">
    <source>
        <dbReference type="SAM" id="MobiDB-lite"/>
    </source>
</evidence>
<proteinExistence type="predicted"/>